<gene>
    <name evidence="2" type="ORF">HPB48_005658</name>
</gene>
<accession>A0A9J6GA07</accession>
<dbReference type="VEuPathDB" id="VectorBase:HLOH_063290"/>
<evidence type="ECO:0000313" key="3">
    <source>
        <dbReference type="Proteomes" id="UP000821853"/>
    </source>
</evidence>
<evidence type="ECO:0000313" key="2">
    <source>
        <dbReference type="EMBL" id="KAH9371188.1"/>
    </source>
</evidence>
<proteinExistence type="predicted"/>
<organism evidence="2 3">
    <name type="scientific">Haemaphysalis longicornis</name>
    <name type="common">Bush tick</name>
    <dbReference type="NCBI Taxonomy" id="44386"/>
    <lineage>
        <taxon>Eukaryota</taxon>
        <taxon>Metazoa</taxon>
        <taxon>Ecdysozoa</taxon>
        <taxon>Arthropoda</taxon>
        <taxon>Chelicerata</taxon>
        <taxon>Arachnida</taxon>
        <taxon>Acari</taxon>
        <taxon>Parasitiformes</taxon>
        <taxon>Ixodida</taxon>
        <taxon>Ixodoidea</taxon>
        <taxon>Ixodidae</taxon>
        <taxon>Haemaphysalinae</taxon>
        <taxon>Haemaphysalis</taxon>
    </lineage>
</organism>
<dbReference type="AlphaFoldDB" id="A0A9J6GA07"/>
<protein>
    <submittedName>
        <fullName evidence="2">Uncharacterized protein</fullName>
    </submittedName>
</protein>
<name>A0A9J6GA07_HAELO</name>
<comment type="caution">
    <text evidence="2">The sequence shown here is derived from an EMBL/GenBank/DDBJ whole genome shotgun (WGS) entry which is preliminary data.</text>
</comment>
<keyword evidence="3" id="KW-1185">Reference proteome</keyword>
<feature type="compositionally biased region" description="Low complexity" evidence="1">
    <location>
        <begin position="97"/>
        <end position="115"/>
    </location>
</feature>
<sequence length="150" mass="16596">MVIPFCGKRMPYYINYSGIPVRCYLYKRTVPYCRKSNETGHRDDVCPQPSTTPRCGKCGLALIMAQHECHPQCILCGGTHPTAHKSCTKRYLPPVNRQKPQRQQQQSSRQTRSSSLNSVVVVRAFAILAHQRGAVPAREGASLSAAPGQG</sequence>
<evidence type="ECO:0000256" key="1">
    <source>
        <dbReference type="SAM" id="MobiDB-lite"/>
    </source>
</evidence>
<dbReference type="EMBL" id="JABSTR010000005">
    <property type="protein sequence ID" value="KAH9371188.1"/>
    <property type="molecule type" value="Genomic_DNA"/>
</dbReference>
<dbReference type="Proteomes" id="UP000821853">
    <property type="component" value="Chromosome 3"/>
</dbReference>
<feature type="region of interest" description="Disordered" evidence="1">
    <location>
        <begin position="94"/>
        <end position="115"/>
    </location>
</feature>
<dbReference type="OrthoDB" id="10541581at2759"/>
<reference evidence="2 3" key="1">
    <citation type="journal article" date="2020" name="Cell">
        <title>Large-Scale Comparative Analyses of Tick Genomes Elucidate Their Genetic Diversity and Vector Capacities.</title>
        <authorList>
            <consortium name="Tick Genome and Microbiome Consortium (TIGMIC)"/>
            <person name="Jia N."/>
            <person name="Wang J."/>
            <person name="Shi W."/>
            <person name="Du L."/>
            <person name="Sun Y."/>
            <person name="Zhan W."/>
            <person name="Jiang J.F."/>
            <person name="Wang Q."/>
            <person name="Zhang B."/>
            <person name="Ji P."/>
            <person name="Bell-Sakyi L."/>
            <person name="Cui X.M."/>
            <person name="Yuan T.T."/>
            <person name="Jiang B.G."/>
            <person name="Yang W.F."/>
            <person name="Lam T.T."/>
            <person name="Chang Q.C."/>
            <person name="Ding S.J."/>
            <person name="Wang X.J."/>
            <person name="Zhu J.G."/>
            <person name="Ruan X.D."/>
            <person name="Zhao L."/>
            <person name="Wei J.T."/>
            <person name="Ye R.Z."/>
            <person name="Que T.C."/>
            <person name="Du C.H."/>
            <person name="Zhou Y.H."/>
            <person name="Cheng J.X."/>
            <person name="Dai P.F."/>
            <person name="Guo W.B."/>
            <person name="Han X.H."/>
            <person name="Huang E.J."/>
            <person name="Li L.F."/>
            <person name="Wei W."/>
            <person name="Gao Y.C."/>
            <person name="Liu J.Z."/>
            <person name="Shao H.Z."/>
            <person name="Wang X."/>
            <person name="Wang C.C."/>
            <person name="Yang T.C."/>
            <person name="Huo Q.B."/>
            <person name="Li W."/>
            <person name="Chen H.Y."/>
            <person name="Chen S.E."/>
            <person name="Zhou L.G."/>
            <person name="Ni X.B."/>
            <person name="Tian J.H."/>
            <person name="Sheng Y."/>
            <person name="Liu T."/>
            <person name="Pan Y.S."/>
            <person name="Xia L.Y."/>
            <person name="Li J."/>
            <person name="Zhao F."/>
            <person name="Cao W.C."/>
        </authorList>
    </citation>
    <scope>NUCLEOTIDE SEQUENCE [LARGE SCALE GENOMIC DNA]</scope>
    <source>
        <strain evidence="2">HaeL-2018</strain>
    </source>
</reference>